<evidence type="ECO:0000256" key="1">
    <source>
        <dbReference type="SAM" id="Phobius"/>
    </source>
</evidence>
<dbReference type="EMBL" id="VCDP01000067">
    <property type="protein sequence ID" value="MDX8000577.1"/>
    <property type="molecule type" value="Genomic_DNA"/>
</dbReference>
<keyword evidence="1" id="KW-1133">Transmembrane helix</keyword>
<evidence type="ECO:0000259" key="4">
    <source>
        <dbReference type="Pfam" id="PF14331"/>
    </source>
</evidence>
<dbReference type="Proteomes" id="UP001271640">
    <property type="component" value="Unassembled WGS sequence"/>
</dbReference>
<feature type="transmembrane region" description="Helical" evidence="1">
    <location>
        <begin position="12"/>
        <end position="37"/>
    </location>
</feature>
<dbReference type="NCBIfam" id="TIGR03348">
    <property type="entry name" value="VI_IcmF"/>
    <property type="match status" value="1"/>
</dbReference>
<dbReference type="Pfam" id="PF06744">
    <property type="entry name" value="IcmF_C"/>
    <property type="match status" value="1"/>
</dbReference>
<dbReference type="InterPro" id="IPR053156">
    <property type="entry name" value="T6SS_TssM-like"/>
</dbReference>
<keyword evidence="6" id="KW-1185">Reference proteome</keyword>
<feature type="transmembrane region" description="Helical" evidence="1">
    <location>
        <begin position="49"/>
        <end position="69"/>
    </location>
</feature>
<gene>
    <name evidence="5" type="primary">tssM</name>
    <name evidence="5" type="ORF">FE394_15585</name>
</gene>
<evidence type="ECO:0000313" key="6">
    <source>
        <dbReference type="Proteomes" id="UP001271640"/>
    </source>
</evidence>
<dbReference type="Pfam" id="PF14331">
    <property type="entry name" value="IcmF-related_N"/>
    <property type="match status" value="1"/>
</dbReference>
<keyword evidence="1" id="KW-0812">Transmembrane</keyword>
<reference evidence="6" key="1">
    <citation type="journal article" date="2024" name="Toxins">
        <title>Genome Sequence Analysis of Native Xenorhabdus Strains Isolated from Entomopathogenic Nematodes in Argentina.</title>
        <authorList>
            <person name="Palma L."/>
            <person name="Frizzo L."/>
            <person name="Kaiser S."/>
            <person name="Berry C."/>
            <person name="Caballero P."/>
            <person name="Bode H.B."/>
            <person name="Del Valle E.E."/>
        </authorList>
    </citation>
    <scope>NUCLEOTIDE SEQUENCE [LARGE SCALE GENOMIC DNA]</scope>
    <source>
        <strain evidence="6">Reich</strain>
    </source>
</reference>
<organism evidence="5 6">
    <name type="scientific">Xenorhabdus littoralis</name>
    <dbReference type="NCBI Taxonomy" id="2582835"/>
    <lineage>
        <taxon>Bacteria</taxon>
        <taxon>Pseudomonadati</taxon>
        <taxon>Pseudomonadota</taxon>
        <taxon>Gammaproteobacteria</taxon>
        <taxon>Enterobacterales</taxon>
        <taxon>Morganellaceae</taxon>
        <taxon>Xenorhabdus</taxon>
    </lineage>
</organism>
<feature type="domain" description="IcmF-related" evidence="3">
    <location>
        <begin position="530"/>
        <end position="840"/>
    </location>
</feature>
<sequence>MLNIILSIITNRLMWSFLGITAISFIIWFIGPIISIGRAVPFESNTVRVITIISLFLIWLLIQSVPPLYRTWLNKKLSSQLNKDKDNKQSEQSHAIQDGTLSERFSDVARLLKNANFYGLNPKYKSGWRHLSNRQYLYQLPWYVVIGAPHSGKTSVLANSGLHFPLADHFENSVLYSQQETGNCNWWFTNDAVFLDTAGRYITQDTQNTLDASEWTSFIKLLKKYRTRQPVNGVIVTVSVEDLFNPLKEAQQRQAYMLHRRLSELHDHFKIRLPIYVIITKTDLLKGFSAYFTHLDKAQRDQIWGFNFPWNEANWNMKQIFEQQYSLLQQRLDAELPDILLRQHDLRNCADSYLFPQEFAALGPKIEQYLEVTFAKSGFEIPYSPRGLYFTSGIQEGVSFDSVMEKINHALQLPTDSDNNSDNSSLSRGNNKNAFHQHQAYFLKNLLGSIIQEAGLADYNRWWVYRNRLLNGLGYIILMAIMGAIVALLFASYNNNKNYLMEVQAKTPLILRQFSELKKSTDSADIYPLLPILNDLESLGKSRHFSLDNPPLSYQMGLYCGEQVSDASWSLYTKALQTLLLPQVAQLITSQLHQDRGADMEGMDGIDGIYRTLKAYQMLYQPKHYNGKFLRNWVMQYLYTHSQSSIPHLQLRQINEHLSQLLDNQVVTSPYVREDQLVEKKQILLSSIPPAQYIYIHLKNNLLSNANLSTVSLATLAGPKAELVFSRISGASITQGIPGMFTPTGYQTAMDKELNSLIDTLYNQDSWVLGSYARQQSAGEIALYVRQLYINDYIYQWDKFLSDIRLNNIDSLDQHANMARLLSSSFSPIRNLLVNISKNITLDTSLKNNQADKISNIVTGKTRSLEKSKAGSLTQLVPKQMLPDNKQPEPEQILKEHFAQLTELANSSDEEKGKIPFDSTIQQIGELYRYLISVQNAADAGMPAPADKAITQLQATAKHLPMPFKNIIYSLVTGASNDTQLSDMKNLEKHLKTEVSNFCHRAIANRYPLTQGARNDIKPDDMARMFTPRTGIMDIFFQKYLAGKVDTTQADWHMIAGTGIAGIAGIDRKMRAGDKKLLRPFKQAQIIRDTLFNSGMPVPSFRVIVRAVNMDNNILSMILDIDGQQLQYSHGPQIPHLINWPGTGKTNQIHIQLNLDDGTTSNLTISGPWALNRLLDMNSADISSADISSGDINRAKRRQNPNSDDNTKLLARFNINGHFVTLEFIPNSIFSPFQLPNFTCPVLINS</sequence>
<dbReference type="RefSeq" id="WP_319927291.1">
    <property type="nucleotide sequence ID" value="NZ_VCDP01000067.1"/>
</dbReference>
<dbReference type="PANTHER" id="PTHR36153">
    <property type="entry name" value="INNER MEMBRANE PROTEIN-RELATED"/>
    <property type="match status" value="1"/>
</dbReference>
<proteinExistence type="predicted"/>
<feature type="transmembrane region" description="Helical" evidence="1">
    <location>
        <begin position="469"/>
        <end position="493"/>
    </location>
</feature>
<comment type="caution">
    <text evidence="5">The sequence shown here is derived from an EMBL/GenBank/DDBJ whole genome shotgun (WGS) entry which is preliminary data.</text>
</comment>
<feature type="domain" description="Type VI secretion system IcmF C-terminal" evidence="2">
    <location>
        <begin position="1105"/>
        <end position="1180"/>
    </location>
</feature>
<feature type="domain" description="Type VI secretion system component TssM1 N-terminal" evidence="4">
    <location>
        <begin position="211"/>
        <end position="477"/>
    </location>
</feature>
<dbReference type="InterPro" id="IPR027417">
    <property type="entry name" value="P-loop_NTPase"/>
</dbReference>
<name>A0ABU4SPL9_9GAMM</name>
<dbReference type="InterPro" id="IPR009612">
    <property type="entry name" value="IcmF-rel"/>
</dbReference>
<keyword evidence="1" id="KW-0472">Membrane</keyword>
<dbReference type="SUPFAM" id="SSF52540">
    <property type="entry name" value="P-loop containing nucleoside triphosphate hydrolases"/>
    <property type="match status" value="1"/>
</dbReference>
<evidence type="ECO:0000259" key="2">
    <source>
        <dbReference type="Pfam" id="PF06744"/>
    </source>
</evidence>
<dbReference type="Pfam" id="PF06761">
    <property type="entry name" value="IcmF-related"/>
    <property type="match status" value="1"/>
</dbReference>
<dbReference type="InterPro" id="IPR010623">
    <property type="entry name" value="IcmF_C"/>
</dbReference>
<protein>
    <submittedName>
        <fullName evidence="5">Type VI secretion system membrane subunit TssM</fullName>
    </submittedName>
</protein>
<evidence type="ECO:0000313" key="5">
    <source>
        <dbReference type="EMBL" id="MDX8000577.1"/>
    </source>
</evidence>
<dbReference type="InterPro" id="IPR017731">
    <property type="entry name" value="TssM1-like"/>
</dbReference>
<evidence type="ECO:0000259" key="3">
    <source>
        <dbReference type="Pfam" id="PF06761"/>
    </source>
</evidence>
<dbReference type="PANTHER" id="PTHR36153:SF1">
    <property type="entry name" value="TYPE VI SECRETION SYSTEM COMPONENT TSSM1"/>
    <property type="match status" value="1"/>
</dbReference>
<dbReference type="InterPro" id="IPR025743">
    <property type="entry name" value="TssM1_N"/>
</dbReference>
<accession>A0ABU4SPL9</accession>